<dbReference type="AlphaFoldDB" id="A0A7J6WUU0"/>
<dbReference type="GO" id="GO:0016226">
    <property type="term" value="P:iron-sulfur cluster assembly"/>
    <property type="evidence" value="ECO:0007669"/>
    <property type="project" value="InterPro"/>
</dbReference>
<dbReference type="Pfam" id="PF01458">
    <property type="entry name" value="SUFBD_core"/>
    <property type="match status" value="1"/>
</dbReference>
<dbReference type="SUPFAM" id="SSF101960">
    <property type="entry name" value="Stabilizer of iron transporter SufD"/>
    <property type="match status" value="1"/>
</dbReference>
<dbReference type="InterPro" id="IPR045595">
    <property type="entry name" value="SufBD_N"/>
</dbReference>
<dbReference type="EMBL" id="JABWDY010010691">
    <property type="protein sequence ID" value="KAF5200478.1"/>
    <property type="molecule type" value="Genomic_DNA"/>
</dbReference>
<evidence type="ECO:0000313" key="4">
    <source>
        <dbReference type="Proteomes" id="UP000554482"/>
    </source>
</evidence>
<dbReference type="Pfam" id="PF19295">
    <property type="entry name" value="SufBD_N"/>
    <property type="match status" value="1"/>
</dbReference>
<dbReference type="PANTHER" id="PTHR43575">
    <property type="entry name" value="PROTEIN ABCI7, CHLOROPLASTIC"/>
    <property type="match status" value="1"/>
</dbReference>
<gene>
    <name evidence="3" type="ORF">FRX31_009932</name>
</gene>
<comment type="caution">
    <text evidence="3">The sequence shown here is derived from an EMBL/GenBank/DDBJ whole genome shotgun (WGS) entry which is preliminary data.</text>
</comment>
<proteinExistence type="predicted"/>
<dbReference type="PANTHER" id="PTHR43575:SF1">
    <property type="entry name" value="PROTEIN ABCI7, CHLOROPLASTIC"/>
    <property type="match status" value="1"/>
</dbReference>
<keyword evidence="4" id="KW-1185">Reference proteome</keyword>
<dbReference type="Proteomes" id="UP000554482">
    <property type="component" value="Unassembled WGS sequence"/>
</dbReference>
<evidence type="ECO:0000259" key="2">
    <source>
        <dbReference type="Pfam" id="PF19295"/>
    </source>
</evidence>
<feature type="domain" description="SUF system FeS cluster assembly SufBD core" evidence="1">
    <location>
        <begin position="215"/>
        <end position="370"/>
    </location>
</feature>
<dbReference type="InterPro" id="IPR000825">
    <property type="entry name" value="SUF_FeS_clus_asmbl_SufBD_core"/>
</dbReference>
<feature type="domain" description="SUF system FeS cluster assembly SufBD N-terminal" evidence="2">
    <location>
        <begin position="49"/>
        <end position="196"/>
    </location>
</feature>
<accession>A0A7J6WUU0</accession>
<name>A0A7J6WUU0_THATH</name>
<dbReference type="InterPro" id="IPR055346">
    <property type="entry name" value="Fe-S_cluster_assembly_SufBD"/>
</dbReference>
<evidence type="ECO:0000259" key="1">
    <source>
        <dbReference type="Pfam" id="PF01458"/>
    </source>
</evidence>
<dbReference type="InterPro" id="IPR037284">
    <property type="entry name" value="SUF_FeS_clus_asmbl_SufBD_sf"/>
</dbReference>
<dbReference type="OrthoDB" id="2510at2759"/>
<sequence>MAASSTTFSHFLPHSISLYHSKPKLRFKTIQPIRATLSDPLVLQIAETFEDSLSSSITPSLQKLRDTSSQSILSLSWPTVKDEPFRFTDTSFIKTSEIKPVSVPSSSIPTQFNDTQFANLVIVDGHVISSYRISEFPKGVFVGSVNDIDSEVIKKRVFEFVSDFQDGDLFWSLNGIGAPDFTVVYVPSECKVDIPLHFTFFSSESGDIESKVLPVSNPRVLVLVEKGGEIEIIEEYFGGDESQCYWVNSAMEVLIGEGGKVTHSYIQRQGPKSAHTKWTFVRQEAASTYKVVEISTGGTLSRHNLHVQQVGPDTVTELSTFHLCVNDQTQDLHSRLILDHPRGTSQQLHKCIVAHSSGKVVFDGNVKVNSYSFEFHVVILLGKFIEVTGGVWSWG</sequence>
<evidence type="ECO:0000313" key="3">
    <source>
        <dbReference type="EMBL" id="KAF5200478.1"/>
    </source>
</evidence>
<reference evidence="3 4" key="1">
    <citation type="submission" date="2020-06" db="EMBL/GenBank/DDBJ databases">
        <title>Transcriptomic and genomic resources for Thalictrum thalictroides and T. hernandezii: Facilitating candidate gene discovery in an emerging model plant lineage.</title>
        <authorList>
            <person name="Arias T."/>
            <person name="Riano-Pachon D.M."/>
            <person name="Di Stilio V.S."/>
        </authorList>
    </citation>
    <scope>NUCLEOTIDE SEQUENCE [LARGE SCALE GENOMIC DNA]</scope>
    <source>
        <strain evidence="4">cv. WT478/WT964</strain>
        <tissue evidence="3">Leaves</tissue>
    </source>
</reference>
<organism evidence="3 4">
    <name type="scientific">Thalictrum thalictroides</name>
    <name type="common">Rue-anemone</name>
    <name type="synonym">Anemone thalictroides</name>
    <dbReference type="NCBI Taxonomy" id="46969"/>
    <lineage>
        <taxon>Eukaryota</taxon>
        <taxon>Viridiplantae</taxon>
        <taxon>Streptophyta</taxon>
        <taxon>Embryophyta</taxon>
        <taxon>Tracheophyta</taxon>
        <taxon>Spermatophyta</taxon>
        <taxon>Magnoliopsida</taxon>
        <taxon>Ranunculales</taxon>
        <taxon>Ranunculaceae</taxon>
        <taxon>Thalictroideae</taxon>
        <taxon>Thalictrum</taxon>
    </lineage>
</organism>
<protein>
    <submittedName>
        <fullName evidence="3">Abci7 protein</fullName>
    </submittedName>
</protein>